<dbReference type="AlphaFoldDB" id="A6GJF4"/>
<dbReference type="SUPFAM" id="SSF55781">
    <property type="entry name" value="GAF domain-like"/>
    <property type="match status" value="1"/>
</dbReference>
<dbReference type="FunFam" id="3.40.50.300:FF:000006">
    <property type="entry name" value="DNA-binding transcriptional regulator NtrC"/>
    <property type="match status" value="1"/>
</dbReference>
<sequence length="507" mass="56175">MMADPSLLRSPTQALNEGMELRSVVNSILRMLAERPAMVHPYLTLVEPESGESHLEEAPDMTPEQQRRIRPRHGEGIVGRVVQSGRTRVVHGSSDSFLNRLGRSEPEGMSFICAPLRQRDGEIVGTLAVDHRGQDPAALQGDVLLIEALAEMLGRAIELRRRSMAEREAVELENQRLRAELRGRFRVANIIGNHKSMAQVYDRIARVSSADTTVLLRGESGTGKELVARAIHFASPRAEAPFVAVNCAALPEGTLESELFGHERGAFTGAIGARKGRFELADGGTLFLDEIGELRPHTQVKLLRVLQERRFERVGGATTRRCDVRVLTATHADLEAAMARGEFREDLYYRLNVFEIMLPPLRERGEDILALADFFVERYGPRQRPPVTRIGHDAARHLLAWDWPGNVRELENCIERAVLLTNDGVIEAEHLPPTLRGAAGPSRARASNTPASRAVAEGRTLDEALEAVEREILERALADSGGNRASAARALGISERRMGLRVKKYRL</sequence>
<dbReference type="STRING" id="391625.PPSIR1_00020"/>
<evidence type="ECO:0000313" key="11">
    <source>
        <dbReference type="Proteomes" id="UP000005801"/>
    </source>
</evidence>
<protein>
    <submittedName>
        <fullName evidence="10">Sigma-54 dependent, Vanadium nitrogenase transcriptional regulator, VnfA</fullName>
    </submittedName>
</protein>
<dbReference type="InterPro" id="IPR009057">
    <property type="entry name" value="Homeodomain-like_sf"/>
</dbReference>
<evidence type="ECO:0000256" key="8">
    <source>
        <dbReference type="SAM" id="MobiDB-lite"/>
    </source>
</evidence>
<evidence type="ECO:0000256" key="5">
    <source>
        <dbReference type="ARBA" id="ARBA00023159"/>
    </source>
</evidence>
<dbReference type="InterPro" id="IPR003018">
    <property type="entry name" value="GAF"/>
</dbReference>
<evidence type="ECO:0000256" key="1">
    <source>
        <dbReference type="ARBA" id="ARBA00022741"/>
    </source>
</evidence>
<gene>
    <name evidence="10" type="ORF">PPSIR1_00020</name>
</gene>
<dbReference type="Pfam" id="PF25601">
    <property type="entry name" value="AAA_lid_14"/>
    <property type="match status" value="1"/>
</dbReference>
<keyword evidence="3" id="KW-0805">Transcription regulation</keyword>
<dbReference type="Proteomes" id="UP000005801">
    <property type="component" value="Unassembled WGS sequence"/>
</dbReference>
<feature type="coiled-coil region" evidence="7">
    <location>
        <begin position="155"/>
        <end position="182"/>
    </location>
</feature>
<dbReference type="PROSITE" id="PS50045">
    <property type="entry name" value="SIGMA54_INTERACT_4"/>
    <property type="match status" value="1"/>
</dbReference>
<feature type="domain" description="Sigma-54 factor interaction" evidence="9">
    <location>
        <begin position="190"/>
        <end position="419"/>
    </location>
</feature>
<dbReference type="PRINTS" id="PR01590">
    <property type="entry name" value="HTHFIS"/>
</dbReference>
<dbReference type="RefSeq" id="WP_006976840.1">
    <property type="nucleotide sequence ID" value="NZ_ABCS01000156.1"/>
</dbReference>
<dbReference type="Gene3D" id="3.30.450.40">
    <property type="match status" value="1"/>
</dbReference>
<dbReference type="InterPro" id="IPR002078">
    <property type="entry name" value="Sigma_54_int"/>
</dbReference>
<keyword evidence="11" id="KW-1185">Reference proteome</keyword>
<feature type="region of interest" description="Disordered" evidence="8">
    <location>
        <begin position="433"/>
        <end position="456"/>
    </location>
</feature>
<keyword evidence="5" id="KW-0010">Activator</keyword>
<evidence type="ECO:0000313" key="10">
    <source>
        <dbReference type="EMBL" id="EDM73994.1"/>
    </source>
</evidence>
<dbReference type="Gene3D" id="1.10.10.60">
    <property type="entry name" value="Homeodomain-like"/>
    <property type="match status" value="1"/>
</dbReference>
<dbReference type="InterPro" id="IPR058031">
    <property type="entry name" value="AAA_lid_NorR"/>
</dbReference>
<dbReference type="InterPro" id="IPR029016">
    <property type="entry name" value="GAF-like_dom_sf"/>
</dbReference>
<dbReference type="InterPro" id="IPR025943">
    <property type="entry name" value="Sigma_54_int_dom_ATP-bd_2"/>
</dbReference>
<keyword evidence="1" id="KW-0547">Nucleotide-binding</keyword>
<dbReference type="PROSITE" id="PS00675">
    <property type="entry name" value="SIGMA54_INTERACT_1"/>
    <property type="match status" value="1"/>
</dbReference>
<dbReference type="Pfam" id="PF02954">
    <property type="entry name" value="HTH_8"/>
    <property type="match status" value="1"/>
</dbReference>
<comment type="caution">
    <text evidence="10">The sequence shown here is derived from an EMBL/GenBank/DDBJ whole genome shotgun (WGS) entry which is preliminary data.</text>
</comment>
<dbReference type="SMART" id="SM00065">
    <property type="entry name" value="GAF"/>
    <property type="match status" value="1"/>
</dbReference>
<dbReference type="PANTHER" id="PTHR32071">
    <property type="entry name" value="TRANSCRIPTIONAL REGULATORY PROTEIN"/>
    <property type="match status" value="1"/>
</dbReference>
<dbReference type="GO" id="GO:0005524">
    <property type="term" value="F:ATP binding"/>
    <property type="evidence" value="ECO:0007669"/>
    <property type="project" value="UniProtKB-KW"/>
</dbReference>
<dbReference type="InterPro" id="IPR002197">
    <property type="entry name" value="HTH_Fis"/>
</dbReference>
<evidence type="ECO:0000256" key="3">
    <source>
        <dbReference type="ARBA" id="ARBA00023015"/>
    </source>
</evidence>
<evidence type="ECO:0000259" key="9">
    <source>
        <dbReference type="PROSITE" id="PS50045"/>
    </source>
</evidence>
<dbReference type="Pfam" id="PF01590">
    <property type="entry name" value="GAF"/>
    <property type="match status" value="1"/>
</dbReference>
<organism evidence="10 11">
    <name type="scientific">Plesiocystis pacifica SIR-1</name>
    <dbReference type="NCBI Taxonomy" id="391625"/>
    <lineage>
        <taxon>Bacteria</taxon>
        <taxon>Pseudomonadati</taxon>
        <taxon>Myxococcota</taxon>
        <taxon>Polyangia</taxon>
        <taxon>Nannocystales</taxon>
        <taxon>Nannocystaceae</taxon>
        <taxon>Plesiocystis</taxon>
    </lineage>
</organism>
<dbReference type="GO" id="GO:0043565">
    <property type="term" value="F:sequence-specific DNA binding"/>
    <property type="evidence" value="ECO:0007669"/>
    <property type="project" value="InterPro"/>
</dbReference>
<dbReference type="SUPFAM" id="SSF52540">
    <property type="entry name" value="P-loop containing nucleoside triphosphate hydrolases"/>
    <property type="match status" value="1"/>
</dbReference>
<evidence type="ECO:0000256" key="6">
    <source>
        <dbReference type="ARBA" id="ARBA00023163"/>
    </source>
</evidence>
<dbReference type="PROSITE" id="PS00688">
    <property type="entry name" value="SIGMA54_INTERACT_3"/>
    <property type="match status" value="1"/>
</dbReference>
<evidence type="ECO:0000256" key="2">
    <source>
        <dbReference type="ARBA" id="ARBA00022840"/>
    </source>
</evidence>
<dbReference type="InterPro" id="IPR025662">
    <property type="entry name" value="Sigma_54_int_dom_ATP-bd_1"/>
</dbReference>
<keyword evidence="7" id="KW-0175">Coiled coil</keyword>
<dbReference type="Gene3D" id="1.10.8.60">
    <property type="match status" value="1"/>
</dbReference>
<keyword evidence="4" id="KW-0238">DNA-binding</keyword>
<dbReference type="Pfam" id="PF00158">
    <property type="entry name" value="Sigma54_activat"/>
    <property type="match status" value="1"/>
</dbReference>
<evidence type="ECO:0000256" key="4">
    <source>
        <dbReference type="ARBA" id="ARBA00023125"/>
    </source>
</evidence>
<proteinExistence type="predicted"/>
<dbReference type="PANTHER" id="PTHR32071:SF117">
    <property type="entry name" value="PTS-DEPENDENT DIHYDROXYACETONE KINASE OPERON REGULATORY PROTEIN-RELATED"/>
    <property type="match status" value="1"/>
</dbReference>
<dbReference type="PROSITE" id="PS00676">
    <property type="entry name" value="SIGMA54_INTERACT_2"/>
    <property type="match status" value="1"/>
</dbReference>
<evidence type="ECO:0000256" key="7">
    <source>
        <dbReference type="SAM" id="Coils"/>
    </source>
</evidence>
<name>A6GJF4_9BACT</name>
<reference evidence="10 11" key="1">
    <citation type="submission" date="2007-06" db="EMBL/GenBank/DDBJ databases">
        <authorList>
            <person name="Shimkets L."/>
            <person name="Ferriera S."/>
            <person name="Johnson J."/>
            <person name="Kravitz S."/>
            <person name="Beeson K."/>
            <person name="Sutton G."/>
            <person name="Rogers Y.-H."/>
            <person name="Friedman R."/>
            <person name="Frazier M."/>
            <person name="Venter J.C."/>
        </authorList>
    </citation>
    <scope>NUCLEOTIDE SEQUENCE [LARGE SCALE GENOMIC DNA]</scope>
    <source>
        <strain evidence="10 11">SIR-1</strain>
    </source>
</reference>
<keyword evidence="6" id="KW-0804">Transcription</keyword>
<dbReference type="InterPro" id="IPR025944">
    <property type="entry name" value="Sigma_54_int_dom_CS"/>
</dbReference>
<dbReference type="EMBL" id="ABCS01000156">
    <property type="protein sequence ID" value="EDM73994.1"/>
    <property type="molecule type" value="Genomic_DNA"/>
</dbReference>
<dbReference type="GO" id="GO:0006355">
    <property type="term" value="P:regulation of DNA-templated transcription"/>
    <property type="evidence" value="ECO:0007669"/>
    <property type="project" value="InterPro"/>
</dbReference>
<dbReference type="OrthoDB" id="9763792at2"/>
<keyword evidence="2" id="KW-0067">ATP-binding</keyword>
<dbReference type="SMART" id="SM00382">
    <property type="entry name" value="AAA"/>
    <property type="match status" value="1"/>
</dbReference>
<dbReference type="CDD" id="cd00009">
    <property type="entry name" value="AAA"/>
    <property type="match status" value="1"/>
</dbReference>
<dbReference type="Gene3D" id="3.40.50.300">
    <property type="entry name" value="P-loop containing nucleotide triphosphate hydrolases"/>
    <property type="match status" value="1"/>
</dbReference>
<dbReference type="InterPro" id="IPR027417">
    <property type="entry name" value="P-loop_NTPase"/>
</dbReference>
<dbReference type="InterPro" id="IPR003593">
    <property type="entry name" value="AAA+_ATPase"/>
</dbReference>
<feature type="compositionally biased region" description="Low complexity" evidence="8">
    <location>
        <begin position="436"/>
        <end position="447"/>
    </location>
</feature>
<dbReference type="eggNOG" id="COG3604">
    <property type="taxonomic scope" value="Bacteria"/>
</dbReference>
<accession>A6GJF4</accession>
<dbReference type="SUPFAM" id="SSF46689">
    <property type="entry name" value="Homeodomain-like"/>
    <property type="match status" value="1"/>
</dbReference>